<feature type="transmembrane region" description="Helical" evidence="6">
    <location>
        <begin position="77"/>
        <end position="97"/>
    </location>
</feature>
<evidence type="ECO:0000313" key="8">
    <source>
        <dbReference type="Proteomes" id="UP000472267"/>
    </source>
</evidence>
<feature type="transmembrane region" description="Helical" evidence="6">
    <location>
        <begin position="6"/>
        <end position="23"/>
    </location>
</feature>
<dbReference type="PIRSF" id="PIRSF005859">
    <property type="entry name" value="PBR"/>
    <property type="match status" value="1"/>
</dbReference>
<evidence type="ECO:0008006" key="9">
    <source>
        <dbReference type="Google" id="ProtNLM"/>
    </source>
</evidence>
<protein>
    <recommendedName>
        <fullName evidence="9">Translocator protein</fullName>
    </recommendedName>
</protein>
<dbReference type="FunFam" id="1.20.1260.100:FF:000001">
    <property type="entry name" value="translocator protein 2"/>
    <property type="match status" value="1"/>
</dbReference>
<dbReference type="OrthoDB" id="8841220at2759"/>
<dbReference type="Proteomes" id="UP000472267">
    <property type="component" value="Chromosome 5"/>
</dbReference>
<feature type="transmembrane region" description="Helical" evidence="6">
    <location>
        <begin position="132"/>
        <end position="152"/>
    </location>
</feature>
<dbReference type="FunCoup" id="A0A672GVL6">
    <property type="interactions" value="339"/>
</dbReference>
<dbReference type="RefSeq" id="XP_029947196.1">
    <property type="nucleotide sequence ID" value="XM_030091336.1"/>
</dbReference>
<evidence type="ECO:0000313" key="7">
    <source>
        <dbReference type="Ensembl" id="ENSSFAP00005022748.1"/>
    </source>
</evidence>
<comment type="similarity">
    <text evidence="2">Belongs to the TspO/BZRP family.</text>
</comment>
<keyword evidence="5 6" id="KW-0472">Membrane</keyword>
<gene>
    <name evidence="7" type="primary">tspo</name>
</gene>
<dbReference type="InterPro" id="IPR004307">
    <property type="entry name" value="TspO_MBR"/>
</dbReference>
<reference evidence="7" key="1">
    <citation type="submission" date="2019-06" db="EMBL/GenBank/DDBJ databases">
        <authorList>
            <consortium name="Wellcome Sanger Institute Data Sharing"/>
        </authorList>
    </citation>
    <scope>NUCLEOTIDE SEQUENCE [LARGE SCALE GENOMIC DNA]</scope>
</reference>
<name>A0A672GVL6_SALFA</name>
<dbReference type="PANTHER" id="PTHR10057:SF0">
    <property type="entry name" value="TRANSLOCATOR PROTEIN"/>
    <property type="match status" value="1"/>
</dbReference>
<dbReference type="Ensembl" id="ENSSFAT00005023691.1">
    <property type="protein sequence ID" value="ENSSFAP00005022748.1"/>
    <property type="gene ID" value="ENSSFAG00005011798.1"/>
</dbReference>
<dbReference type="CTD" id="706"/>
<dbReference type="Pfam" id="PF03073">
    <property type="entry name" value="TspO_MBR"/>
    <property type="match status" value="1"/>
</dbReference>
<dbReference type="InParanoid" id="A0A672GVL6"/>
<dbReference type="InterPro" id="IPR038330">
    <property type="entry name" value="TspO/MBR-related_sf"/>
</dbReference>
<evidence type="ECO:0000256" key="3">
    <source>
        <dbReference type="ARBA" id="ARBA00022692"/>
    </source>
</evidence>
<keyword evidence="4 6" id="KW-1133">Transmembrane helix</keyword>
<dbReference type="GeneID" id="115388272"/>
<sequence length="161" mass="18544">MWLPMIGMTALPHLGGFYGGYITRKEVKTWYPTLQKPWWRPPNSAFPVVWACLYTGMGYSSYLVWKELGGFTEKAVVPLGLYGTQLVLNWAWTPIFFGAHKLKWAFFEIVVLTGTVAATMVSWYPISQKATLLMAPYLAWMFLATSLSYRIWRDNPETKEE</sequence>
<dbReference type="CDD" id="cd15904">
    <property type="entry name" value="TSPO_MBR"/>
    <property type="match status" value="1"/>
</dbReference>
<dbReference type="AlphaFoldDB" id="A0A672GVL6"/>
<evidence type="ECO:0000256" key="6">
    <source>
        <dbReference type="SAM" id="Phobius"/>
    </source>
</evidence>
<reference evidence="7" key="2">
    <citation type="submission" date="2025-08" db="UniProtKB">
        <authorList>
            <consortium name="Ensembl"/>
        </authorList>
    </citation>
    <scope>IDENTIFICATION</scope>
</reference>
<organism evidence="7 8">
    <name type="scientific">Salarias fasciatus</name>
    <name type="common">Jewelled blenny</name>
    <name type="synonym">Blennius fasciatus</name>
    <dbReference type="NCBI Taxonomy" id="181472"/>
    <lineage>
        <taxon>Eukaryota</taxon>
        <taxon>Metazoa</taxon>
        <taxon>Chordata</taxon>
        <taxon>Craniata</taxon>
        <taxon>Vertebrata</taxon>
        <taxon>Euteleostomi</taxon>
        <taxon>Actinopterygii</taxon>
        <taxon>Neopterygii</taxon>
        <taxon>Teleostei</taxon>
        <taxon>Neoteleostei</taxon>
        <taxon>Acanthomorphata</taxon>
        <taxon>Ovalentaria</taxon>
        <taxon>Blenniimorphae</taxon>
        <taxon>Blenniiformes</taxon>
        <taxon>Blennioidei</taxon>
        <taxon>Blenniidae</taxon>
        <taxon>Salariinae</taxon>
        <taxon>Salarias</taxon>
    </lineage>
</organism>
<feature type="transmembrane region" description="Helical" evidence="6">
    <location>
        <begin position="44"/>
        <end position="65"/>
    </location>
</feature>
<dbReference type="PANTHER" id="PTHR10057">
    <property type="entry name" value="PERIPHERAL-TYPE BENZODIAZEPINE RECEPTOR"/>
    <property type="match status" value="1"/>
</dbReference>
<keyword evidence="8" id="KW-1185">Reference proteome</keyword>
<evidence type="ECO:0000256" key="5">
    <source>
        <dbReference type="ARBA" id="ARBA00023136"/>
    </source>
</evidence>
<comment type="subcellular location">
    <subcellularLocation>
        <location evidence="1">Membrane</location>
        <topology evidence="1">Multi-pass membrane protein</topology>
    </subcellularLocation>
</comment>
<feature type="transmembrane region" description="Helical" evidence="6">
    <location>
        <begin position="104"/>
        <end position="126"/>
    </location>
</feature>
<evidence type="ECO:0000256" key="1">
    <source>
        <dbReference type="ARBA" id="ARBA00004141"/>
    </source>
</evidence>
<dbReference type="OMA" id="PIVWTCL"/>
<keyword evidence="3 6" id="KW-0812">Transmembrane</keyword>
<reference evidence="7" key="3">
    <citation type="submission" date="2025-09" db="UniProtKB">
        <authorList>
            <consortium name="Ensembl"/>
        </authorList>
    </citation>
    <scope>IDENTIFICATION</scope>
</reference>
<dbReference type="Gene3D" id="1.20.1260.100">
    <property type="entry name" value="TspO/MBR protein"/>
    <property type="match status" value="1"/>
</dbReference>
<evidence type="ECO:0000256" key="4">
    <source>
        <dbReference type="ARBA" id="ARBA00022989"/>
    </source>
</evidence>
<dbReference type="GO" id="GO:0033013">
    <property type="term" value="P:tetrapyrrole metabolic process"/>
    <property type="evidence" value="ECO:0007669"/>
    <property type="project" value="UniProtKB-ARBA"/>
</dbReference>
<accession>A0A672GVL6</accession>
<dbReference type="GO" id="GO:0005741">
    <property type="term" value="C:mitochondrial outer membrane"/>
    <property type="evidence" value="ECO:0007669"/>
    <property type="project" value="TreeGrafter"/>
</dbReference>
<evidence type="ECO:0000256" key="2">
    <source>
        <dbReference type="ARBA" id="ARBA00007524"/>
    </source>
</evidence>
<proteinExistence type="inferred from homology"/>